<proteinExistence type="predicted"/>
<accession>A0ABT8WR73</accession>
<dbReference type="EMBL" id="JAUOEL010000005">
    <property type="protein sequence ID" value="MDO5975667.1"/>
    <property type="molecule type" value="Genomic_DNA"/>
</dbReference>
<comment type="caution">
    <text evidence="3">The sequence shown here is derived from an EMBL/GenBank/DDBJ whole genome shotgun (WGS) entry which is preliminary data.</text>
</comment>
<dbReference type="RefSeq" id="WP_303302881.1">
    <property type="nucleotide sequence ID" value="NZ_BAABDA010000050.1"/>
</dbReference>
<evidence type="ECO:0000259" key="2">
    <source>
        <dbReference type="Pfam" id="PF14321"/>
    </source>
</evidence>
<dbReference type="Proteomes" id="UP001176806">
    <property type="component" value="Unassembled WGS sequence"/>
</dbReference>
<protein>
    <submittedName>
        <fullName evidence="3">DUF4382 domain-containing protein</fullName>
    </submittedName>
</protein>
<dbReference type="Pfam" id="PF14321">
    <property type="entry name" value="DUF4382"/>
    <property type="match status" value="1"/>
</dbReference>
<sequence length="277" mass="30060">MRIINKLKLPLLSIVFISLFGCNNSESNKENLPAPTITIKLVDESGNFEAVNVDVVDVMVKMNDDKSEWIPLDLNAKTLNSLNLTKGTNKVLVNKSAIPAGNLKQIKLVLGDNNTIVFKNGFDIDETLDLKTTMAQRSGLKLKLDALIEAGFTYDFVLDLNVDKSVVFSGKPGNISLSPIMRSMTEVSSGIIEGAVSPADEPTIVSVKDTKGTPETDDDEIISAYTNFVGYFALWGVPTGTYEVVLTPVDSNSKYKVTTISNIEVVNGQVTVLQPVL</sequence>
<feature type="domain" description="DUF4382" evidence="2">
    <location>
        <begin position="36"/>
        <end position="179"/>
    </location>
</feature>
<evidence type="ECO:0000256" key="1">
    <source>
        <dbReference type="SAM" id="SignalP"/>
    </source>
</evidence>
<evidence type="ECO:0000313" key="4">
    <source>
        <dbReference type="Proteomes" id="UP001176806"/>
    </source>
</evidence>
<dbReference type="InterPro" id="IPR025491">
    <property type="entry name" value="DUF4382"/>
</dbReference>
<reference evidence="3" key="1">
    <citation type="submission" date="2023-07" db="EMBL/GenBank/DDBJ databases">
        <title>Two novel species in the genus Flavivirga.</title>
        <authorList>
            <person name="Kwon K."/>
        </authorList>
    </citation>
    <scope>NUCLEOTIDE SEQUENCE</scope>
    <source>
        <strain evidence="3">KACC 14158</strain>
    </source>
</reference>
<name>A0ABT8WR73_9FLAO</name>
<keyword evidence="1" id="KW-0732">Signal</keyword>
<feature type="signal peptide" evidence="1">
    <location>
        <begin position="1"/>
        <end position="21"/>
    </location>
</feature>
<keyword evidence="4" id="KW-1185">Reference proteome</keyword>
<organism evidence="3 4">
    <name type="scientific">Flavivirga jejuensis</name>
    <dbReference type="NCBI Taxonomy" id="870487"/>
    <lineage>
        <taxon>Bacteria</taxon>
        <taxon>Pseudomonadati</taxon>
        <taxon>Bacteroidota</taxon>
        <taxon>Flavobacteriia</taxon>
        <taxon>Flavobacteriales</taxon>
        <taxon>Flavobacteriaceae</taxon>
        <taxon>Flavivirga</taxon>
    </lineage>
</organism>
<gene>
    <name evidence="3" type="ORF">Q4Q40_15845</name>
</gene>
<dbReference type="PROSITE" id="PS51257">
    <property type="entry name" value="PROKAR_LIPOPROTEIN"/>
    <property type="match status" value="1"/>
</dbReference>
<feature type="chain" id="PRO_5045841867" evidence="1">
    <location>
        <begin position="22"/>
        <end position="277"/>
    </location>
</feature>
<evidence type="ECO:0000313" key="3">
    <source>
        <dbReference type="EMBL" id="MDO5975667.1"/>
    </source>
</evidence>